<comment type="similarity">
    <text evidence="3">Belongs to the bacterial glucokinase family.</text>
</comment>
<gene>
    <name evidence="4" type="primary">glk</name>
    <name evidence="4" type="ORF">EQU24_03480</name>
</gene>
<protein>
    <submittedName>
        <fullName evidence="4">Glucokinase</fullName>
        <ecNumber evidence="4">2.7.1.2</ecNumber>
    </submittedName>
</protein>
<dbReference type="InterPro" id="IPR003836">
    <property type="entry name" value="Glucokinase"/>
</dbReference>
<keyword evidence="5" id="KW-1185">Reference proteome</keyword>
<evidence type="ECO:0000256" key="1">
    <source>
        <dbReference type="ARBA" id="ARBA00022679"/>
    </source>
</evidence>
<dbReference type="AlphaFoldDB" id="A0A4P9ULY2"/>
<organism evidence="4 5">
    <name type="scientific">Methylotuvimicrobium buryatense</name>
    <name type="common">Methylomicrobium buryatense</name>
    <dbReference type="NCBI Taxonomy" id="95641"/>
    <lineage>
        <taxon>Bacteria</taxon>
        <taxon>Pseudomonadati</taxon>
        <taxon>Pseudomonadota</taxon>
        <taxon>Gammaproteobacteria</taxon>
        <taxon>Methylococcales</taxon>
        <taxon>Methylococcaceae</taxon>
        <taxon>Methylotuvimicrobium</taxon>
    </lineage>
</organism>
<dbReference type="GO" id="GO:0006096">
    <property type="term" value="P:glycolytic process"/>
    <property type="evidence" value="ECO:0007669"/>
    <property type="project" value="InterPro"/>
</dbReference>
<name>A0A4P9ULY2_METBY</name>
<dbReference type="PANTHER" id="PTHR47363">
    <property type="entry name" value="GLUCOKINASE"/>
    <property type="match status" value="1"/>
</dbReference>
<dbReference type="Gene3D" id="3.30.420.40">
    <property type="match status" value="1"/>
</dbReference>
<dbReference type="Pfam" id="PF02685">
    <property type="entry name" value="Glucokinase"/>
    <property type="match status" value="1"/>
</dbReference>
<dbReference type="SUPFAM" id="SSF53067">
    <property type="entry name" value="Actin-like ATPase domain"/>
    <property type="match status" value="1"/>
</dbReference>
<dbReference type="NCBIfam" id="TIGR00749">
    <property type="entry name" value="glk"/>
    <property type="match status" value="1"/>
</dbReference>
<dbReference type="EMBL" id="CP035467">
    <property type="protein sequence ID" value="QCW81413.1"/>
    <property type="molecule type" value="Genomic_DNA"/>
</dbReference>
<dbReference type="EC" id="2.7.1.2" evidence="4"/>
<dbReference type="GO" id="GO:0004340">
    <property type="term" value="F:glucokinase activity"/>
    <property type="evidence" value="ECO:0007669"/>
    <property type="project" value="UniProtKB-EC"/>
</dbReference>
<keyword evidence="1 4" id="KW-0808">Transferase</keyword>
<dbReference type="CDD" id="cd24008">
    <property type="entry name" value="ASKHA_NBD_GLK"/>
    <property type="match status" value="1"/>
</dbReference>
<sequence length="327" mass="35317">MILAGDIGGTKTTLALLSKNEHGLITLQQEQTFSSVEFPEFDEVLDKFLPAGVKVDSACFGVAGPVIEQRCEPTNLPWQLDAKALKKTLRTDRVRLLNDLEAMALGMLCLDEKDWVELNPNAKSQAGNMAVIAAGTGLGEAILYWDGARHHPIATEGGHCDFAAQTVQQDQLSNFLRKKYNGHVSFERLVSGMGFGNIYDFLVENRFAPACPAVPDCAYPSVYGCDRNAIISRLGINGEDPLCTETIRIFIELYGAEAGNLALKSFATGGVFIGGGIGPKIRSALESGKFIEAFKAKGRFSGFLDTVSVKLSLNPRTPLMGAISYFG</sequence>
<evidence type="ECO:0000256" key="2">
    <source>
        <dbReference type="ARBA" id="ARBA00022777"/>
    </source>
</evidence>
<evidence type="ECO:0000313" key="4">
    <source>
        <dbReference type="EMBL" id="QCW81413.1"/>
    </source>
</evidence>
<dbReference type="Gene3D" id="3.40.367.20">
    <property type="match status" value="1"/>
</dbReference>
<dbReference type="InterPro" id="IPR043129">
    <property type="entry name" value="ATPase_NBD"/>
</dbReference>
<dbReference type="GO" id="GO:0005524">
    <property type="term" value="F:ATP binding"/>
    <property type="evidence" value="ECO:0007669"/>
    <property type="project" value="InterPro"/>
</dbReference>
<keyword evidence="2" id="KW-0418">Kinase</keyword>
<dbReference type="GO" id="GO:0005536">
    <property type="term" value="F:D-glucose binding"/>
    <property type="evidence" value="ECO:0007669"/>
    <property type="project" value="InterPro"/>
</dbReference>
<proteinExistence type="inferred from homology"/>
<accession>A0A4P9ULY2</accession>
<dbReference type="STRING" id="675511.GCA_000341735_02314"/>
<evidence type="ECO:0000256" key="3">
    <source>
        <dbReference type="RuleBase" id="RU004046"/>
    </source>
</evidence>
<dbReference type="Proteomes" id="UP000305881">
    <property type="component" value="Chromosome"/>
</dbReference>
<dbReference type="KEGG" id="mbur:EQU24_03480"/>
<evidence type="ECO:0000313" key="5">
    <source>
        <dbReference type="Proteomes" id="UP000305881"/>
    </source>
</evidence>
<dbReference type="OrthoDB" id="9800595at2"/>
<dbReference type="PANTHER" id="PTHR47363:SF1">
    <property type="entry name" value="GLUCOKINASE"/>
    <property type="match status" value="1"/>
</dbReference>
<reference evidence="5" key="1">
    <citation type="journal article" date="2019" name="J. Bacteriol.">
        <title>A Mutagenic Screen Identifies a TonB-Dependent Receptor Required for the Lanthanide Metal Switch in the Type I Methanotroph 'Methylotuvimicrobium buryatense' 5GB1C.</title>
        <authorList>
            <person name="Groom J.D."/>
            <person name="Ford S.M."/>
            <person name="Pesesky M.W."/>
            <person name="Lidstrom M.E."/>
        </authorList>
    </citation>
    <scope>NUCLEOTIDE SEQUENCE [LARGE SCALE GENOMIC DNA]</scope>
    <source>
        <strain evidence="5">5GB1C</strain>
    </source>
</reference>
<dbReference type="RefSeq" id="WP_017840834.1">
    <property type="nucleotide sequence ID" value="NZ_CP035467.1"/>
</dbReference>